<keyword evidence="1" id="KW-0812">Transmembrane</keyword>
<organism evidence="2 3">
    <name type="scientific">Corchorus olitorius</name>
    <dbReference type="NCBI Taxonomy" id="93759"/>
    <lineage>
        <taxon>Eukaryota</taxon>
        <taxon>Viridiplantae</taxon>
        <taxon>Streptophyta</taxon>
        <taxon>Embryophyta</taxon>
        <taxon>Tracheophyta</taxon>
        <taxon>Spermatophyta</taxon>
        <taxon>Magnoliopsida</taxon>
        <taxon>eudicotyledons</taxon>
        <taxon>Gunneridae</taxon>
        <taxon>Pentapetalae</taxon>
        <taxon>rosids</taxon>
        <taxon>malvids</taxon>
        <taxon>Malvales</taxon>
        <taxon>Malvaceae</taxon>
        <taxon>Grewioideae</taxon>
        <taxon>Apeibeae</taxon>
        <taxon>Corchorus</taxon>
    </lineage>
</organism>
<dbReference type="EMBL" id="AWUE01023942">
    <property type="protein sequence ID" value="OMO52079.1"/>
    <property type="molecule type" value="Genomic_DNA"/>
</dbReference>
<evidence type="ECO:0000313" key="2">
    <source>
        <dbReference type="EMBL" id="OMO52079.1"/>
    </source>
</evidence>
<gene>
    <name evidence="2" type="ORF">COLO4_37426</name>
</gene>
<protein>
    <submittedName>
        <fullName evidence="2">Uncharacterized protein</fullName>
    </submittedName>
</protein>
<name>A0A1R3G1Z4_9ROSI</name>
<keyword evidence="3" id="KW-1185">Reference proteome</keyword>
<accession>A0A1R3G1Z4</accession>
<reference evidence="3" key="1">
    <citation type="submission" date="2013-09" db="EMBL/GenBank/DDBJ databases">
        <title>Corchorus olitorius genome sequencing.</title>
        <authorList>
            <person name="Alam M."/>
            <person name="Haque M.S."/>
            <person name="Islam M.S."/>
            <person name="Emdad E.M."/>
            <person name="Islam M.M."/>
            <person name="Ahmed B."/>
            <person name="Halim A."/>
            <person name="Hossen Q.M.M."/>
            <person name="Hossain M.Z."/>
            <person name="Ahmed R."/>
            <person name="Khan M.M."/>
            <person name="Islam R."/>
            <person name="Rashid M.M."/>
            <person name="Khan S.A."/>
            <person name="Rahman M.S."/>
            <person name="Alam M."/>
            <person name="Yahiya A.S."/>
            <person name="Khan M.S."/>
            <person name="Azam M.S."/>
            <person name="Haque T."/>
            <person name="Lashkar M.Z.H."/>
            <person name="Akhand A.I."/>
            <person name="Morshed G."/>
            <person name="Roy S."/>
            <person name="Uddin K.S."/>
            <person name="Rabeya T."/>
            <person name="Hossain A.S."/>
            <person name="Chowdhury A."/>
            <person name="Snigdha A.R."/>
            <person name="Mortoza M.S."/>
            <person name="Matin S.A."/>
            <person name="Hoque S.M.E."/>
            <person name="Islam M.K."/>
            <person name="Roy D.K."/>
            <person name="Haider R."/>
            <person name="Moosa M.M."/>
            <person name="Elias S.M."/>
            <person name="Hasan A.M."/>
            <person name="Jahan S."/>
            <person name="Shafiuddin M."/>
            <person name="Mahmood N."/>
            <person name="Shommy N.S."/>
        </authorList>
    </citation>
    <scope>NUCLEOTIDE SEQUENCE [LARGE SCALE GENOMIC DNA]</scope>
    <source>
        <strain evidence="3">cv. O-4</strain>
    </source>
</reference>
<sequence length="93" mass="10577">MVASPPEPSPEMCLWLKFHQKARLDVLAPDLEYERLEHDGGAKQKEKEEGKDFLCCCCKATFSFYTMVVVILMVGIDGFLLIQWLGFEAFSIS</sequence>
<evidence type="ECO:0000256" key="1">
    <source>
        <dbReference type="SAM" id="Phobius"/>
    </source>
</evidence>
<evidence type="ECO:0000313" key="3">
    <source>
        <dbReference type="Proteomes" id="UP000187203"/>
    </source>
</evidence>
<keyword evidence="1" id="KW-1133">Transmembrane helix</keyword>
<dbReference type="Proteomes" id="UP000187203">
    <property type="component" value="Unassembled WGS sequence"/>
</dbReference>
<proteinExistence type="predicted"/>
<dbReference type="AlphaFoldDB" id="A0A1R3G1Z4"/>
<feature type="transmembrane region" description="Helical" evidence="1">
    <location>
        <begin position="62"/>
        <end position="87"/>
    </location>
</feature>
<comment type="caution">
    <text evidence="2">The sequence shown here is derived from an EMBL/GenBank/DDBJ whole genome shotgun (WGS) entry which is preliminary data.</text>
</comment>
<keyword evidence="1" id="KW-0472">Membrane</keyword>